<keyword evidence="6" id="KW-1185">Reference proteome</keyword>
<name>A0ABW5XMN7_9SPHI</name>
<keyword evidence="2" id="KW-0328">Glycosyltransferase</keyword>
<evidence type="ECO:0000313" key="5">
    <source>
        <dbReference type="EMBL" id="MFD2864297.1"/>
    </source>
</evidence>
<dbReference type="Gene3D" id="3.40.50.11660">
    <property type="entry name" value="Glycosyl transferase family 10, C-terminal domain"/>
    <property type="match status" value="1"/>
</dbReference>
<dbReference type="Proteomes" id="UP001597601">
    <property type="component" value="Unassembled WGS sequence"/>
</dbReference>
<proteinExistence type="inferred from homology"/>
<dbReference type="SUPFAM" id="SSF53756">
    <property type="entry name" value="UDP-Glycosyltransferase/glycogen phosphorylase"/>
    <property type="match status" value="1"/>
</dbReference>
<gene>
    <name evidence="5" type="ORF">ACFSYC_06305</name>
</gene>
<organism evidence="5 6">
    <name type="scientific">Mucilaginibacter antarcticus</name>
    <dbReference type="NCBI Taxonomy" id="1855725"/>
    <lineage>
        <taxon>Bacteria</taxon>
        <taxon>Pseudomonadati</taxon>
        <taxon>Bacteroidota</taxon>
        <taxon>Sphingobacteriia</taxon>
        <taxon>Sphingobacteriales</taxon>
        <taxon>Sphingobacteriaceae</taxon>
        <taxon>Mucilaginibacter</taxon>
    </lineage>
</organism>
<dbReference type="InterPro" id="IPR038577">
    <property type="entry name" value="GT10-like_C_sf"/>
</dbReference>
<comment type="similarity">
    <text evidence="1">Belongs to the glycosyltransferase 10 family.</text>
</comment>
<evidence type="ECO:0000313" key="6">
    <source>
        <dbReference type="Proteomes" id="UP001597601"/>
    </source>
</evidence>
<protein>
    <submittedName>
        <fullName evidence="5">Glycosyltransferase family 10 domain-containing protein</fullName>
    </submittedName>
</protein>
<dbReference type="Pfam" id="PF00852">
    <property type="entry name" value="Glyco_transf_10"/>
    <property type="match status" value="1"/>
</dbReference>
<sequence length="338" mass="39395">MAKRKIKLHFQNGLELSSFKKEVFDIEGLSDDFDFVASDHPDVIIFGPYGNDIPQKGNYTRVGYYCENIKPDMSICEWAFGVPREAEVQHPRYKRIQWHGTNPAELIKPDDYNAQQIAAGKKHFCNFLYSHKVPYREEFYRQLSKYKKVDAPGKSMNNMPGIDTLYTGDMWQRKRHFLSDYKFTIAFENDIYPGYQTEKLYDAMKANSIPIYCGDPFVGDIFYTGSFINAADYLSPNSSVIGNTLLKMGQMDFEDLRPAQLTGLKYRVKRKTKAFARSAGRQLQFKNMDFSPLIERIIELDTKPEMYLQYLKQPWFKQNQPPADISAKSRWIEIFNGR</sequence>
<keyword evidence="3" id="KW-0808">Transferase</keyword>
<dbReference type="PANTHER" id="PTHR11929">
    <property type="entry name" value="ALPHA- 1,3 -FUCOSYLTRANSFERASE"/>
    <property type="match status" value="1"/>
</dbReference>
<dbReference type="InterPro" id="IPR055270">
    <property type="entry name" value="Glyco_tran_10_C"/>
</dbReference>
<dbReference type="RefSeq" id="WP_377124683.1">
    <property type="nucleotide sequence ID" value="NZ_JBHUON010000005.1"/>
</dbReference>
<evidence type="ECO:0000256" key="2">
    <source>
        <dbReference type="ARBA" id="ARBA00022676"/>
    </source>
</evidence>
<evidence type="ECO:0000256" key="3">
    <source>
        <dbReference type="ARBA" id="ARBA00022679"/>
    </source>
</evidence>
<evidence type="ECO:0000259" key="4">
    <source>
        <dbReference type="Pfam" id="PF00852"/>
    </source>
</evidence>
<reference evidence="6" key="1">
    <citation type="journal article" date="2019" name="Int. J. Syst. Evol. Microbiol.">
        <title>The Global Catalogue of Microorganisms (GCM) 10K type strain sequencing project: providing services to taxonomists for standard genome sequencing and annotation.</title>
        <authorList>
            <consortium name="The Broad Institute Genomics Platform"/>
            <consortium name="The Broad Institute Genome Sequencing Center for Infectious Disease"/>
            <person name="Wu L."/>
            <person name="Ma J."/>
        </authorList>
    </citation>
    <scope>NUCLEOTIDE SEQUENCE [LARGE SCALE GENOMIC DNA]</scope>
    <source>
        <strain evidence="6">KCTC 52232</strain>
    </source>
</reference>
<dbReference type="PANTHER" id="PTHR11929:SF194">
    <property type="entry name" value="ALPHA-(1,3)-FUCOSYLTRANSFERASE 10"/>
    <property type="match status" value="1"/>
</dbReference>
<accession>A0ABW5XMN7</accession>
<feature type="domain" description="Fucosyltransferase C-terminal" evidence="4">
    <location>
        <begin position="125"/>
        <end position="238"/>
    </location>
</feature>
<evidence type="ECO:0000256" key="1">
    <source>
        <dbReference type="ARBA" id="ARBA00008919"/>
    </source>
</evidence>
<dbReference type="EMBL" id="JBHUON010000005">
    <property type="protein sequence ID" value="MFD2864297.1"/>
    <property type="molecule type" value="Genomic_DNA"/>
</dbReference>
<dbReference type="InterPro" id="IPR001503">
    <property type="entry name" value="Glyco_trans_10"/>
</dbReference>
<comment type="caution">
    <text evidence="5">The sequence shown here is derived from an EMBL/GenBank/DDBJ whole genome shotgun (WGS) entry which is preliminary data.</text>
</comment>